<keyword evidence="2" id="KW-1133">Transmembrane helix</keyword>
<dbReference type="InterPro" id="IPR027417">
    <property type="entry name" value="P-loop_NTPase"/>
</dbReference>
<evidence type="ECO:0000256" key="1">
    <source>
        <dbReference type="SAM" id="MobiDB-lite"/>
    </source>
</evidence>
<dbReference type="Gene3D" id="3.40.50.300">
    <property type="entry name" value="P-loop containing nucleotide triphosphate hydrolases"/>
    <property type="match status" value="1"/>
</dbReference>
<keyword evidence="4" id="KW-0482">Metalloprotease</keyword>
<feature type="transmembrane region" description="Helical" evidence="2">
    <location>
        <begin position="339"/>
        <end position="362"/>
    </location>
</feature>
<feature type="region of interest" description="Disordered" evidence="1">
    <location>
        <begin position="1"/>
        <end position="21"/>
    </location>
</feature>
<dbReference type="InterPro" id="IPR050625">
    <property type="entry name" value="ParA/MinD_ATPase"/>
</dbReference>
<keyword evidence="2" id="KW-0472">Membrane</keyword>
<dbReference type="PANTHER" id="PTHR43384:SF14">
    <property type="entry name" value="ESX-1 SECRETION-ASSOCIATED PROTEIN ESPI"/>
    <property type="match status" value="1"/>
</dbReference>
<keyword evidence="4" id="KW-0645">Protease</keyword>
<dbReference type="Proteomes" id="UP000295818">
    <property type="component" value="Unassembled WGS sequence"/>
</dbReference>
<keyword evidence="5" id="KW-1185">Reference proteome</keyword>
<gene>
    <name evidence="4" type="ORF">EV644_104147</name>
</gene>
<dbReference type="PANTHER" id="PTHR43384">
    <property type="entry name" value="SEPTUM SITE-DETERMINING PROTEIN MIND HOMOLOG, CHLOROPLASTIC-RELATED"/>
    <property type="match status" value="1"/>
</dbReference>
<feature type="transmembrane region" description="Helical" evidence="2">
    <location>
        <begin position="252"/>
        <end position="278"/>
    </location>
</feature>
<evidence type="ECO:0000259" key="3">
    <source>
        <dbReference type="Pfam" id="PF01656"/>
    </source>
</evidence>
<evidence type="ECO:0000313" key="4">
    <source>
        <dbReference type="EMBL" id="TCO25643.1"/>
    </source>
</evidence>
<dbReference type="RefSeq" id="WP_132188495.1">
    <property type="nucleotide sequence ID" value="NZ_SLWM01000004.1"/>
</dbReference>
<dbReference type="EMBL" id="SLWM01000004">
    <property type="protein sequence ID" value="TCO25643.1"/>
    <property type="molecule type" value="Genomic_DNA"/>
</dbReference>
<feature type="transmembrane region" description="Helical" evidence="2">
    <location>
        <begin position="176"/>
        <end position="200"/>
    </location>
</feature>
<evidence type="ECO:0000313" key="5">
    <source>
        <dbReference type="Proteomes" id="UP000295818"/>
    </source>
</evidence>
<protein>
    <submittedName>
        <fullName evidence="4">Peptide zinc metalloprotease protein</fullName>
    </submittedName>
</protein>
<keyword evidence="4" id="KW-0378">Hydrolase</keyword>
<proteinExistence type="predicted"/>
<sequence length="794" mass="85650">MTTNELVDRTTAGPVHGGPRPSRAVGLRLLGPYEGSGFREERYLVERADRQMVLLTKLLYLIVDYADGRTSADLLADRVSRAYGQRLDPTDLVQLIHEKLGPSGLVALWNGAPVGQRRADPLLALSVRGVLLPTAAVRVVARVFAPLFHRPVILGVLTAVVAFDVWMVSNLAASEVFAALIEPAGVLAVLALLLAATIFHEFGHAAGCSYGGAKPGRIGVGIYLWIPAFYTNVTNAYRLNRAGRLRTDLGGVYFNAVFIVAAAATYLWTGWAPLLAVVALSHLEIVQQLLPVVRFDGYYILGDLAGVPNLFGHVRPIMRSLLPGHRGDRGVVQLQLRTRVIVTSWVLVTVPALIIGFGLAAWNAPRYLADFWDRSGELLAGARALFSAGQPGAATLAILSLLAITLPVIGLSLILGRSVLHVSRLLRARHAAGGAARATPVPPSAEDQHRTASGEEPMSSVDSSSDHQTRINGAESQLVAAAPPGAAAFTEETMLRRRVPPPQHGWRHGLYFVTNGRVNVGPSVAEQRERERISRVRAPLRGPRRVVTLSRKGGAGKTTTTLMLGHTLAVHRGDRVVALDANPDAGSLIYRVRRESPATVTSLLGERELITKYADLRAYTSQAPSRLEVIASDDDPRITQALGDLDYRAAIGLLTHHYNLILVDTGTGILDSAVQGILREADQVVVVMPPALDGARVAAGTLDWLDQHGHEDLVDSAVAVINTTRGRPRWLQLDEIEKHFSARCAGTVRIPWDPALETGAATDLDDLRPATRDAYLELAELVADGFSVDRWSAQ</sequence>
<evidence type="ECO:0000256" key="2">
    <source>
        <dbReference type="SAM" id="Phobius"/>
    </source>
</evidence>
<dbReference type="Pfam" id="PF01656">
    <property type="entry name" value="CbiA"/>
    <property type="match status" value="1"/>
</dbReference>
<comment type="caution">
    <text evidence="4">The sequence shown here is derived from an EMBL/GenBank/DDBJ whole genome shotgun (WGS) entry which is preliminary data.</text>
</comment>
<feature type="transmembrane region" description="Helical" evidence="2">
    <location>
        <begin position="147"/>
        <end position="169"/>
    </location>
</feature>
<keyword evidence="2" id="KW-0812">Transmembrane</keyword>
<dbReference type="GO" id="GO:0008237">
    <property type="term" value="F:metallopeptidase activity"/>
    <property type="evidence" value="ECO:0007669"/>
    <property type="project" value="UniProtKB-KW"/>
</dbReference>
<feature type="transmembrane region" description="Helical" evidence="2">
    <location>
        <begin position="393"/>
        <end position="415"/>
    </location>
</feature>
<dbReference type="InterPro" id="IPR002586">
    <property type="entry name" value="CobQ/CobB/MinD/ParA_Nub-bd_dom"/>
</dbReference>
<accession>A0ABY2BN20</accession>
<organism evidence="4 5">
    <name type="scientific">Kribbella orskensis</name>
    <dbReference type="NCBI Taxonomy" id="2512216"/>
    <lineage>
        <taxon>Bacteria</taxon>
        <taxon>Bacillati</taxon>
        <taxon>Actinomycetota</taxon>
        <taxon>Actinomycetes</taxon>
        <taxon>Propionibacteriales</taxon>
        <taxon>Kribbellaceae</taxon>
        <taxon>Kribbella</taxon>
    </lineage>
</organism>
<reference evidence="4 5" key="1">
    <citation type="journal article" date="2015" name="Stand. Genomic Sci.">
        <title>Genomic Encyclopedia of Bacterial and Archaeal Type Strains, Phase III: the genomes of soil and plant-associated and newly described type strains.</title>
        <authorList>
            <person name="Whitman W.B."/>
            <person name="Woyke T."/>
            <person name="Klenk H.P."/>
            <person name="Zhou Y."/>
            <person name="Lilburn T.G."/>
            <person name="Beck B.J."/>
            <person name="De Vos P."/>
            <person name="Vandamme P."/>
            <person name="Eisen J.A."/>
            <person name="Garrity G."/>
            <person name="Hugenholtz P."/>
            <person name="Kyrpides N.C."/>
        </authorList>
    </citation>
    <scope>NUCLEOTIDE SEQUENCE [LARGE SCALE GENOMIC DNA]</scope>
    <source>
        <strain evidence="4 5">VKM Ac-2538</strain>
    </source>
</reference>
<feature type="transmembrane region" description="Helical" evidence="2">
    <location>
        <begin position="220"/>
        <end position="240"/>
    </location>
</feature>
<feature type="region of interest" description="Disordered" evidence="1">
    <location>
        <begin position="436"/>
        <end position="469"/>
    </location>
</feature>
<name>A0ABY2BN20_9ACTN</name>
<feature type="domain" description="CobQ/CobB/MinD/ParA nucleotide binding" evidence="3">
    <location>
        <begin position="547"/>
        <end position="757"/>
    </location>
</feature>
<dbReference type="SUPFAM" id="SSF52540">
    <property type="entry name" value="P-loop containing nucleoside triphosphate hydrolases"/>
    <property type="match status" value="1"/>
</dbReference>